<evidence type="ECO:0000313" key="4">
    <source>
        <dbReference type="EMBL" id="UGS26665.1"/>
    </source>
</evidence>
<protein>
    <submittedName>
        <fullName evidence="4">Lsr2 family protein</fullName>
    </submittedName>
</protein>
<evidence type="ECO:0000259" key="2">
    <source>
        <dbReference type="Pfam" id="PF11774"/>
    </source>
</evidence>
<feature type="domain" description="Lsr2 dimerization" evidence="2">
    <location>
        <begin position="1"/>
        <end position="61"/>
    </location>
</feature>
<sequence>MARKIIHQLVDDIDGTVLDVGEGETVHFSVDGNAYEIDLTSAHADELRAALQPYVDAARRAQRSTGARASGRGASGRRPSRNPETAVIRAWAAENGFTVSERGRVPSEILAAYEAAH</sequence>
<dbReference type="InterPro" id="IPR055370">
    <property type="entry name" value="Lsr2_DNA-bd"/>
</dbReference>
<gene>
    <name evidence="4" type="ORF">K8F61_19015</name>
</gene>
<evidence type="ECO:0000256" key="1">
    <source>
        <dbReference type="SAM" id="MobiDB-lite"/>
    </source>
</evidence>
<feature type="compositionally biased region" description="Low complexity" evidence="1">
    <location>
        <begin position="63"/>
        <end position="72"/>
    </location>
</feature>
<dbReference type="EMBL" id="CP082781">
    <property type="protein sequence ID" value="UGS26665.1"/>
    <property type="molecule type" value="Genomic_DNA"/>
</dbReference>
<proteinExistence type="predicted"/>
<dbReference type="Pfam" id="PF23359">
    <property type="entry name" value="Lsr2_DNA-bd"/>
    <property type="match status" value="1"/>
</dbReference>
<dbReference type="Proteomes" id="UP001199642">
    <property type="component" value="Chromosome"/>
</dbReference>
<keyword evidence="5" id="KW-1185">Reference proteome</keyword>
<feature type="region of interest" description="Disordered" evidence="1">
    <location>
        <begin position="59"/>
        <end position="84"/>
    </location>
</feature>
<evidence type="ECO:0000259" key="3">
    <source>
        <dbReference type="Pfam" id="PF23359"/>
    </source>
</evidence>
<evidence type="ECO:0000313" key="5">
    <source>
        <dbReference type="Proteomes" id="UP001199642"/>
    </source>
</evidence>
<dbReference type="InterPro" id="IPR024412">
    <property type="entry name" value="Lsr2_dim_dom"/>
</dbReference>
<dbReference type="Pfam" id="PF11774">
    <property type="entry name" value="Lsr2"/>
    <property type="match status" value="1"/>
</dbReference>
<name>A0ABY3RTQ8_9MICO</name>
<dbReference type="RefSeq" id="WP_219084882.1">
    <property type="nucleotide sequence ID" value="NZ_CP082781.1"/>
</dbReference>
<accession>A0ABY3RTQ8</accession>
<reference evidence="4 5" key="1">
    <citation type="submission" date="2023-01" db="EMBL/GenBank/DDBJ databases">
        <title>Characterization of estradiol degrading bacteria Microbacterium sp. MZT7 and reveal degrading genes through genome analysis.</title>
        <authorList>
            <person name="Hao P."/>
            <person name="Gao Y."/>
        </authorList>
    </citation>
    <scope>NUCLEOTIDE SEQUENCE [LARGE SCALE GENOMIC DNA]</scope>
    <source>
        <strain evidence="4 5">MZT7</strain>
    </source>
</reference>
<organism evidence="4 5">
    <name type="scientific">Microbacterium resistens</name>
    <dbReference type="NCBI Taxonomy" id="156977"/>
    <lineage>
        <taxon>Bacteria</taxon>
        <taxon>Bacillati</taxon>
        <taxon>Actinomycetota</taxon>
        <taxon>Actinomycetes</taxon>
        <taxon>Micrococcales</taxon>
        <taxon>Microbacteriaceae</taxon>
        <taxon>Microbacterium</taxon>
    </lineage>
</organism>
<feature type="domain" description="Lsr2 DNA-binding" evidence="3">
    <location>
        <begin position="81"/>
        <end position="116"/>
    </location>
</feature>